<dbReference type="CDD" id="cd06257">
    <property type="entry name" value="DnaJ"/>
    <property type="match status" value="1"/>
</dbReference>
<feature type="domain" description="COS" evidence="16">
    <location>
        <begin position="288"/>
        <end position="345"/>
    </location>
</feature>
<dbReference type="InterPro" id="IPR051434">
    <property type="entry name" value="DnaJ_C_subfamily_member5"/>
</dbReference>
<feature type="region of interest" description="Disordered" evidence="13">
    <location>
        <begin position="345"/>
        <end position="400"/>
    </location>
</feature>
<dbReference type="PROSITE" id="PS51262">
    <property type="entry name" value="COS"/>
    <property type="match status" value="1"/>
</dbReference>
<evidence type="ECO:0000256" key="5">
    <source>
        <dbReference type="ARBA" id="ARBA00023054"/>
    </source>
</evidence>
<dbReference type="InterPro" id="IPR000315">
    <property type="entry name" value="Znf_B-box"/>
</dbReference>
<evidence type="ECO:0000259" key="15">
    <source>
        <dbReference type="PROSITE" id="PS50119"/>
    </source>
</evidence>
<evidence type="ECO:0000256" key="10">
    <source>
        <dbReference type="ARBA" id="ARBA00038694"/>
    </source>
</evidence>
<evidence type="ECO:0000256" key="6">
    <source>
        <dbReference type="ARBA" id="ARBA00023136"/>
    </source>
</evidence>
<sequence>MSEQRQRALSTSGEALYQVLGLDKNCTHDDVKKSYRKLALKYHPDKNLDNPDAAEKFKELNNAHSVLSDVTKRNIYDKYGSLGLYVAQQFGEENCKPRTPGEEDPESYVSPEDLEEQIRTDTERGGRFRCPSCRHEVVLDRHGVYGLQRNLLVENIIDMYKQQPTSALVLLHSSRPAPERTDDQPTCEVHDDEKINIYCVTCSVPTCSMCKTELTDSLSMMVGNNDRIQGIISQLEETCRAIEENSRKQMSHVCETFDHLYAIMEDRKREMSFKVTAEQEEKLNYIRGLKRKYEDHLENATKIVEMVEATNTSQLEKVERGYENMDHYLVNFKKERGALSSISFIADESEEEEDEDVVEAGKDDQKEPTTSGGANSGFLSSLSAPPPLPLPSNLVKNTSS</sequence>
<name>A0A556TWN4_BAGYA</name>
<evidence type="ECO:0000256" key="13">
    <source>
        <dbReference type="SAM" id="MobiDB-lite"/>
    </source>
</evidence>
<feature type="domain" description="J" evidence="14">
    <location>
        <begin position="15"/>
        <end position="80"/>
    </location>
</feature>
<keyword evidence="7" id="KW-0564">Palmitate</keyword>
<dbReference type="Pfam" id="PF00226">
    <property type="entry name" value="DnaJ"/>
    <property type="match status" value="1"/>
</dbReference>
<dbReference type="Pfam" id="PF00643">
    <property type="entry name" value="zf-B_box"/>
    <property type="match status" value="1"/>
</dbReference>
<evidence type="ECO:0000256" key="7">
    <source>
        <dbReference type="ARBA" id="ARBA00023139"/>
    </source>
</evidence>
<evidence type="ECO:0000313" key="18">
    <source>
        <dbReference type="Proteomes" id="UP000319801"/>
    </source>
</evidence>
<evidence type="ECO:0000313" key="17">
    <source>
        <dbReference type="EMBL" id="TSK98478.1"/>
    </source>
</evidence>
<dbReference type="GO" id="GO:0005737">
    <property type="term" value="C:cytoplasm"/>
    <property type="evidence" value="ECO:0007669"/>
    <property type="project" value="UniProtKB-ARBA"/>
</dbReference>
<evidence type="ECO:0000259" key="16">
    <source>
        <dbReference type="PROSITE" id="PS51262"/>
    </source>
</evidence>
<dbReference type="PANTHER" id="PTHR44027:SF6">
    <property type="entry name" value="DNAJ HOMOLOG SUBFAMILY C MEMBER 5B"/>
    <property type="match status" value="1"/>
</dbReference>
<evidence type="ECO:0000256" key="4">
    <source>
        <dbReference type="ARBA" id="ARBA00022833"/>
    </source>
</evidence>
<evidence type="ECO:0000256" key="3">
    <source>
        <dbReference type="ARBA" id="ARBA00022771"/>
    </source>
</evidence>
<accession>A0A556TWN4</accession>
<dbReference type="SMART" id="SM00271">
    <property type="entry name" value="DnaJ"/>
    <property type="match status" value="1"/>
</dbReference>
<comment type="subunit">
    <text evidence="10">Interacts with the chaperone complex consisting of HSC70 and SGTA.</text>
</comment>
<protein>
    <recommendedName>
        <fullName evidence="11">DnaJ homolog subfamily C member 5B</fullName>
    </recommendedName>
</protein>
<dbReference type="Gene3D" id="4.10.240.20">
    <property type="match status" value="1"/>
</dbReference>
<dbReference type="OrthoDB" id="445556at2759"/>
<keyword evidence="8" id="KW-0143">Chaperone</keyword>
<evidence type="ECO:0000256" key="9">
    <source>
        <dbReference type="ARBA" id="ARBA00023288"/>
    </source>
</evidence>
<dbReference type="GO" id="GO:0008270">
    <property type="term" value="F:zinc ion binding"/>
    <property type="evidence" value="ECO:0007669"/>
    <property type="project" value="UniProtKB-KW"/>
</dbReference>
<dbReference type="FunFam" id="1.10.287.110:FF:000017">
    <property type="entry name" value="dnaJ homolog subfamily C member 5"/>
    <property type="match status" value="1"/>
</dbReference>
<evidence type="ECO:0000256" key="12">
    <source>
        <dbReference type="PROSITE-ProRule" id="PRU00024"/>
    </source>
</evidence>
<feature type="compositionally biased region" description="Acidic residues" evidence="13">
    <location>
        <begin position="347"/>
        <end position="358"/>
    </location>
</feature>
<evidence type="ECO:0000259" key="14">
    <source>
        <dbReference type="PROSITE" id="PS50076"/>
    </source>
</evidence>
<keyword evidence="5" id="KW-0175">Coiled coil</keyword>
<dbReference type="InterPro" id="IPR001623">
    <property type="entry name" value="DnaJ_domain"/>
</dbReference>
<dbReference type="PRINTS" id="PR00625">
    <property type="entry name" value="JDOMAIN"/>
</dbReference>
<dbReference type="PROSITE" id="PS00636">
    <property type="entry name" value="DNAJ_1"/>
    <property type="match status" value="1"/>
</dbReference>
<keyword evidence="4" id="KW-0862">Zinc</keyword>
<dbReference type="PROSITE" id="PS50119">
    <property type="entry name" value="ZF_BBOX"/>
    <property type="match status" value="1"/>
</dbReference>
<evidence type="ECO:0000256" key="8">
    <source>
        <dbReference type="ARBA" id="ARBA00023186"/>
    </source>
</evidence>
<keyword evidence="6" id="KW-0472">Membrane</keyword>
<dbReference type="AlphaFoldDB" id="A0A556TWN4"/>
<evidence type="ECO:0000256" key="2">
    <source>
        <dbReference type="ARBA" id="ARBA00022553"/>
    </source>
</evidence>
<dbReference type="InterPro" id="IPR036869">
    <property type="entry name" value="J_dom_sf"/>
</dbReference>
<keyword evidence="3 12" id="KW-0863">Zinc-finger</keyword>
<keyword evidence="3 12" id="KW-0479">Metal-binding</keyword>
<feature type="domain" description="B box-type" evidence="15">
    <location>
        <begin position="182"/>
        <end position="210"/>
    </location>
</feature>
<dbReference type="Proteomes" id="UP000319801">
    <property type="component" value="Unassembled WGS sequence"/>
</dbReference>
<dbReference type="InterPro" id="IPR017903">
    <property type="entry name" value="COS_domain"/>
</dbReference>
<proteinExistence type="predicted"/>
<dbReference type="SUPFAM" id="SSF57845">
    <property type="entry name" value="B-box zinc-binding domain"/>
    <property type="match status" value="1"/>
</dbReference>
<dbReference type="GO" id="GO:0016020">
    <property type="term" value="C:membrane"/>
    <property type="evidence" value="ECO:0007669"/>
    <property type="project" value="UniProtKB-SubCell"/>
</dbReference>
<reference evidence="17 18" key="1">
    <citation type="journal article" date="2019" name="Genome Biol. Evol.">
        <title>Whole-Genome Sequencing of the Giant Devil Catfish, Bagarius yarrelli.</title>
        <authorList>
            <person name="Jiang W."/>
            <person name="Lv Y."/>
            <person name="Cheng L."/>
            <person name="Yang K."/>
            <person name="Chao B."/>
            <person name="Wang X."/>
            <person name="Li Y."/>
            <person name="Pan X."/>
            <person name="You X."/>
            <person name="Zhang Y."/>
            <person name="Yang J."/>
            <person name="Li J."/>
            <person name="Zhang X."/>
            <person name="Liu S."/>
            <person name="Sun C."/>
            <person name="Yang J."/>
            <person name="Shi Q."/>
        </authorList>
    </citation>
    <scope>NUCLEOTIDE SEQUENCE [LARGE SCALE GENOMIC DNA]</scope>
    <source>
        <strain evidence="17">JWS20170419001</strain>
        <tissue evidence="17">Muscle</tissue>
    </source>
</reference>
<dbReference type="Gene3D" id="1.20.5.170">
    <property type="match status" value="1"/>
</dbReference>
<comment type="caution">
    <text evidence="17">The sequence shown here is derived from an EMBL/GenBank/DDBJ whole genome shotgun (WGS) entry which is preliminary data.</text>
</comment>
<dbReference type="InterPro" id="IPR018253">
    <property type="entry name" value="DnaJ_domain_CS"/>
</dbReference>
<gene>
    <name evidence="17" type="ORF">Baya_5392</name>
</gene>
<keyword evidence="9" id="KW-0449">Lipoprotein</keyword>
<dbReference type="SUPFAM" id="SSF46565">
    <property type="entry name" value="Chaperone J-domain"/>
    <property type="match status" value="1"/>
</dbReference>
<feature type="region of interest" description="Disordered" evidence="13">
    <location>
        <begin position="94"/>
        <end position="114"/>
    </location>
</feature>
<organism evidence="17 18">
    <name type="scientific">Bagarius yarrelli</name>
    <name type="common">Goonch</name>
    <name type="synonym">Bagrus yarrelli</name>
    <dbReference type="NCBI Taxonomy" id="175774"/>
    <lineage>
        <taxon>Eukaryota</taxon>
        <taxon>Metazoa</taxon>
        <taxon>Chordata</taxon>
        <taxon>Craniata</taxon>
        <taxon>Vertebrata</taxon>
        <taxon>Euteleostomi</taxon>
        <taxon>Actinopterygii</taxon>
        <taxon>Neopterygii</taxon>
        <taxon>Teleostei</taxon>
        <taxon>Ostariophysi</taxon>
        <taxon>Siluriformes</taxon>
        <taxon>Sisoridae</taxon>
        <taxon>Sisorinae</taxon>
        <taxon>Bagarius</taxon>
    </lineage>
</organism>
<comment type="subcellular location">
    <subcellularLocation>
        <location evidence="1">Membrane</location>
        <topology evidence="1">Lipid-anchor</topology>
    </subcellularLocation>
</comment>
<evidence type="ECO:0000256" key="1">
    <source>
        <dbReference type="ARBA" id="ARBA00004635"/>
    </source>
</evidence>
<dbReference type="PROSITE" id="PS50076">
    <property type="entry name" value="DNAJ_2"/>
    <property type="match status" value="1"/>
</dbReference>
<keyword evidence="18" id="KW-1185">Reference proteome</keyword>
<evidence type="ECO:0000256" key="11">
    <source>
        <dbReference type="ARBA" id="ARBA00040845"/>
    </source>
</evidence>
<keyword evidence="2" id="KW-0597">Phosphoprotein</keyword>
<dbReference type="EMBL" id="VCAZ01000024">
    <property type="protein sequence ID" value="TSK98478.1"/>
    <property type="molecule type" value="Genomic_DNA"/>
</dbReference>
<dbReference type="Gene3D" id="1.10.287.110">
    <property type="entry name" value="DnaJ domain"/>
    <property type="match status" value="1"/>
</dbReference>
<dbReference type="PANTHER" id="PTHR44027">
    <property type="entry name" value="DNAJ HOMOLOG SUBFAMILY C MEMBER 5 HOMOLOG"/>
    <property type="match status" value="1"/>
</dbReference>